<evidence type="ECO:0000313" key="3">
    <source>
        <dbReference type="Proteomes" id="UP000267027"/>
    </source>
</evidence>
<dbReference type="Gene3D" id="3.90.550.10">
    <property type="entry name" value="Spore Coat Polysaccharide Biosynthesis Protein SpsA, Chain A"/>
    <property type="match status" value="1"/>
</dbReference>
<dbReference type="InterPro" id="IPR029044">
    <property type="entry name" value="Nucleotide-diphossugar_trans"/>
</dbReference>
<accession>A0A0R3PTH6</accession>
<sequence>LYDTGCWYFQIESIDFRSLRDIFENSAKVYSACADNLTPVPDDHHIVLRNLPEEEKRHYWRKGLGAISRGEVAVIVLAGGQSSRLGSSAPKGNSGFENPIVEFSSTVLFSFESA</sequence>
<evidence type="ECO:0000256" key="1">
    <source>
        <dbReference type="ARBA" id="ARBA00010401"/>
    </source>
</evidence>
<dbReference type="STRING" id="334426.A0A0R3PTH6"/>
<dbReference type="WBParaSite" id="ACOC_0000908201-mRNA-1">
    <property type="protein sequence ID" value="ACOC_0000908201-mRNA-1"/>
    <property type="gene ID" value="ACOC_0000908201"/>
</dbReference>
<name>A0A0R3PTH6_ANGCS</name>
<evidence type="ECO:0000313" key="2">
    <source>
        <dbReference type="EMBL" id="VDM60668.1"/>
    </source>
</evidence>
<evidence type="ECO:0000313" key="4">
    <source>
        <dbReference type="WBParaSite" id="ACOC_0000908201-mRNA-1"/>
    </source>
</evidence>
<dbReference type="SUPFAM" id="SSF53448">
    <property type="entry name" value="Nucleotide-diphospho-sugar transferases"/>
    <property type="match status" value="1"/>
</dbReference>
<keyword evidence="3" id="KW-1185">Reference proteome</keyword>
<organism evidence="4">
    <name type="scientific">Angiostrongylus costaricensis</name>
    <name type="common">Nematode worm</name>
    <dbReference type="NCBI Taxonomy" id="334426"/>
    <lineage>
        <taxon>Eukaryota</taxon>
        <taxon>Metazoa</taxon>
        <taxon>Ecdysozoa</taxon>
        <taxon>Nematoda</taxon>
        <taxon>Chromadorea</taxon>
        <taxon>Rhabditida</taxon>
        <taxon>Rhabditina</taxon>
        <taxon>Rhabditomorpha</taxon>
        <taxon>Strongyloidea</taxon>
        <taxon>Metastrongylidae</taxon>
        <taxon>Angiostrongylus</taxon>
    </lineage>
</organism>
<dbReference type="OMA" id="KVYSACA"/>
<dbReference type="EMBL" id="UYYA01004246">
    <property type="protein sequence ID" value="VDM60668.1"/>
    <property type="molecule type" value="Genomic_DNA"/>
</dbReference>
<reference evidence="2 3" key="2">
    <citation type="submission" date="2018-11" db="EMBL/GenBank/DDBJ databases">
        <authorList>
            <consortium name="Pathogen Informatics"/>
        </authorList>
    </citation>
    <scope>NUCLEOTIDE SEQUENCE [LARGE SCALE GENOMIC DNA]</scope>
    <source>
        <strain evidence="2 3">Costa Rica</strain>
    </source>
</reference>
<gene>
    <name evidence="2" type="ORF">ACOC_LOCUS9083</name>
</gene>
<comment type="similarity">
    <text evidence="1">Belongs to the UDPGP type 1 family.</text>
</comment>
<dbReference type="OrthoDB" id="532420at2759"/>
<reference evidence="4" key="1">
    <citation type="submission" date="2017-02" db="UniProtKB">
        <authorList>
            <consortium name="WormBaseParasite"/>
        </authorList>
    </citation>
    <scope>IDENTIFICATION</scope>
</reference>
<protein>
    <submittedName>
        <fullName evidence="4">NTP_transferase domain-containing protein</fullName>
    </submittedName>
</protein>
<proteinExistence type="inferred from homology"/>
<dbReference type="Proteomes" id="UP000267027">
    <property type="component" value="Unassembled WGS sequence"/>
</dbReference>
<dbReference type="InterPro" id="IPR039741">
    <property type="entry name" value="UDP-sugar_pyrophosphorylase"/>
</dbReference>
<dbReference type="GO" id="GO:0003977">
    <property type="term" value="F:UDP-N-acetylglucosamine diphosphorylase activity"/>
    <property type="evidence" value="ECO:0007669"/>
    <property type="project" value="TreeGrafter"/>
</dbReference>
<dbReference type="PANTHER" id="PTHR11952:SF2">
    <property type="entry name" value="LD24639P"/>
    <property type="match status" value="1"/>
</dbReference>
<dbReference type="AlphaFoldDB" id="A0A0R3PTH6"/>
<dbReference type="PANTHER" id="PTHR11952">
    <property type="entry name" value="UDP- GLUCOSE PYROPHOSPHORYLASE"/>
    <property type="match status" value="1"/>
</dbReference>
<dbReference type="GO" id="GO:0006048">
    <property type="term" value="P:UDP-N-acetylglucosamine biosynthetic process"/>
    <property type="evidence" value="ECO:0007669"/>
    <property type="project" value="TreeGrafter"/>
</dbReference>